<organism evidence="2 3">
    <name type="scientific">Branchiibius hedensis</name>
    <dbReference type="NCBI Taxonomy" id="672460"/>
    <lineage>
        <taxon>Bacteria</taxon>
        <taxon>Bacillati</taxon>
        <taxon>Actinomycetota</taxon>
        <taxon>Actinomycetes</taxon>
        <taxon>Micrococcales</taxon>
        <taxon>Dermacoccaceae</taxon>
        <taxon>Branchiibius</taxon>
    </lineage>
</organism>
<dbReference type="Proteomes" id="UP000250028">
    <property type="component" value="Unassembled WGS sequence"/>
</dbReference>
<feature type="transmembrane region" description="Helical" evidence="1">
    <location>
        <begin position="79"/>
        <end position="97"/>
    </location>
</feature>
<dbReference type="EMBL" id="UESZ01000001">
    <property type="protein sequence ID" value="SSA35003.1"/>
    <property type="molecule type" value="Genomic_DNA"/>
</dbReference>
<protein>
    <submittedName>
        <fullName evidence="2">Uncharacterized protein</fullName>
    </submittedName>
</protein>
<dbReference type="AlphaFoldDB" id="A0A2Y9C1V5"/>
<proteinExistence type="predicted"/>
<sequence length="215" mass="22961">MFQLILPETMPDVLAAEGNQEAPISADAAATRTRADYGRVSRWALGLVGTAGATFAILLTGAALAMLETGDHAPAAAPFALVALAIGIPCTWLLFALHRSGRRLARAAGFWADLPYRVGQRTPTNRDWFAARYVSWEADLMLRMITVVFAALGAIFALFLTVGAIVRADPASFVIMAAAETVLLAAVCAGQFGGVQRIQNGYVSRDPATFARRHR</sequence>
<evidence type="ECO:0000313" key="3">
    <source>
        <dbReference type="Proteomes" id="UP000250028"/>
    </source>
</evidence>
<evidence type="ECO:0000313" key="2">
    <source>
        <dbReference type="EMBL" id="SSA35003.1"/>
    </source>
</evidence>
<feature type="transmembrane region" description="Helical" evidence="1">
    <location>
        <begin position="140"/>
        <end position="166"/>
    </location>
</feature>
<name>A0A2Y9C1V5_9MICO</name>
<keyword evidence="1" id="KW-0472">Membrane</keyword>
<accession>A0A2Y9C1V5</accession>
<feature type="transmembrane region" description="Helical" evidence="1">
    <location>
        <begin position="172"/>
        <end position="195"/>
    </location>
</feature>
<dbReference type="RefSeq" id="WP_109685985.1">
    <property type="nucleotide sequence ID" value="NZ_QGDN01000001.1"/>
</dbReference>
<dbReference type="OrthoDB" id="5079002at2"/>
<keyword evidence="3" id="KW-1185">Reference proteome</keyword>
<reference evidence="3" key="1">
    <citation type="submission" date="2016-10" db="EMBL/GenBank/DDBJ databases">
        <authorList>
            <person name="Varghese N."/>
            <person name="Submissions S."/>
        </authorList>
    </citation>
    <scope>NUCLEOTIDE SEQUENCE [LARGE SCALE GENOMIC DNA]</scope>
    <source>
        <strain evidence="3">DSM 22951</strain>
    </source>
</reference>
<feature type="transmembrane region" description="Helical" evidence="1">
    <location>
        <begin position="43"/>
        <end position="67"/>
    </location>
</feature>
<evidence type="ECO:0000256" key="1">
    <source>
        <dbReference type="SAM" id="Phobius"/>
    </source>
</evidence>
<gene>
    <name evidence="2" type="ORF">SAMN04489750_2337</name>
</gene>
<keyword evidence="1" id="KW-0812">Transmembrane</keyword>
<keyword evidence="1" id="KW-1133">Transmembrane helix</keyword>